<dbReference type="GO" id="GO:0000226">
    <property type="term" value="P:microtubule cytoskeleton organization"/>
    <property type="evidence" value="ECO:0007669"/>
    <property type="project" value="TreeGrafter"/>
</dbReference>
<evidence type="ECO:0008006" key="5">
    <source>
        <dbReference type="Google" id="ProtNLM"/>
    </source>
</evidence>
<dbReference type="Gene3D" id="3.30.470.20">
    <property type="entry name" value="ATP-grasp fold, B domain"/>
    <property type="match status" value="1"/>
</dbReference>
<evidence type="ECO:0000313" key="4">
    <source>
        <dbReference type="EMBL" id="CAD8490903.1"/>
    </source>
</evidence>
<dbReference type="PANTHER" id="PTHR12241">
    <property type="entry name" value="TUBULIN POLYGLUTAMYLASE"/>
    <property type="match status" value="1"/>
</dbReference>
<name>A0A7S0ERD1_9CRYP</name>
<dbReference type="SUPFAM" id="SSF56059">
    <property type="entry name" value="Glutathione synthetase ATP-binding domain-like"/>
    <property type="match status" value="1"/>
</dbReference>
<gene>
    <name evidence="4" type="ORF">HPHI1048_LOCUS14161</name>
</gene>
<reference evidence="4" key="1">
    <citation type="submission" date="2021-01" db="EMBL/GenBank/DDBJ databases">
        <authorList>
            <person name="Corre E."/>
            <person name="Pelletier E."/>
            <person name="Niang G."/>
            <person name="Scheremetjew M."/>
            <person name="Finn R."/>
            <person name="Kale V."/>
            <person name="Holt S."/>
            <person name="Cochrane G."/>
            <person name="Meng A."/>
            <person name="Brown T."/>
            <person name="Cohen L."/>
        </authorList>
    </citation>
    <scope>NUCLEOTIDE SEQUENCE</scope>
    <source>
        <strain evidence="4">CCMP325</strain>
    </source>
</reference>
<dbReference type="PANTHER" id="PTHR12241:SF147">
    <property type="entry name" value="TUBULIN POLYGLUTAMYLASE TTLL7"/>
    <property type="match status" value="1"/>
</dbReference>
<evidence type="ECO:0000256" key="1">
    <source>
        <dbReference type="ARBA" id="ARBA00022598"/>
    </source>
</evidence>
<dbReference type="GO" id="GO:0005524">
    <property type="term" value="F:ATP binding"/>
    <property type="evidence" value="ECO:0007669"/>
    <property type="project" value="UniProtKB-KW"/>
</dbReference>
<dbReference type="InterPro" id="IPR004344">
    <property type="entry name" value="TTL/TTLL_fam"/>
</dbReference>
<evidence type="ECO:0000256" key="2">
    <source>
        <dbReference type="ARBA" id="ARBA00022741"/>
    </source>
</evidence>
<dbReference type="GO" id="GO:0015631">
    <property type="term" value="F:tubulin binding"/>
    <property type="evidence" value="ECO:0007669"/>
    <property type="project" value="TreeGrafter"/>
</dbReference>
<protein>
    <recommendedName>
        <fullName evidence="5">Tubulin--tyrosine ligase-like protein 9</fullName>
    </recommendedName>
</protein>
<keyword evidence="2" id="KW-0547">Nucleotide-binding</keyword>
<organism evidence="4">
    <name type="scientific">Hanusia phi</name>
    <dbReference type="NCBI Taxonomy" id="3032"/>
    <lineage>
        <taxon>Eukaryota</taxon>
        <taxon>Cryptophyceae</taxon>
        <taxon>Pyrenomonadales</taxon>
        <taxon>Geminigeraceae</taxon>
        <taxon>Hanusia</taxon>
    </lineage>
</organism>
<dbReference type="PROSITE" id="PS51221">
    <property type="entry name" value="TTL"/>
    <property type="match status" value="1"/>
</dbReference>
<keyword evidence="3" id="KW-0067">ATP-binding</keyword>
<dbReference type="GO" id="GO:0070740">
    <property type="term" value="F:tubulin-glutamic acid ligase activity"/>
    <property type="evidence" value="ECO:0007669"/>
    <property type="project" value="TreeGrafter"/>
</dbReference>
<keyword evidence="1" id="KW-0436">Ligase</keyword>
<sequence length="554" mass="63008">MMRRSIIKTMELEDGKTSVEDTLKKSKKRARIVVNLSNCKYPLVEEAVNNVGWVVSRDEKTDWDLFWTDTSVSEERVMKLKKFQKINHFAGMNILARKVAMAKVLRRMGVKLPQHFAFMPQTWLLPTEASELKLHSKKQELKWLIVKPDNGSQGKGIFLTDDSDKACCTSPAGVAQEYIDRPFLIDGFKFDMRIYVLVTSCDPLRVYIYKEGLARFCTEPYMPPSRSNADIPFVHLTNYSINKRRDNFTCDSYGFSGFKRTFTSVCKWLREHGHNSQAIWEEIQKLVAMTLIAAQPSLARTYRQITTWNREDKGTSCFELLGIDILLDEQLKPWLLEINHSPSFGCDNDVDRRVKLELLTDTLKILNLSSKHKKWIRRQERNESASRLYGAAPKRNSLNAASKVKALRLRHEEDNCGNFERILPPSDSSPHLSSYEDAMHTARALFDSTSYEDTRPLTSRAALSTAPSSFGRLPSPLFSSSVPSSRLSKTVSHHSIQSLQMRPDPPSSFSFLPLPRTSGVVGEGRRVLGGDTACSWEAGLSFASAMKLRRLEVH</sequence>
<accession>A0A7S0ERD1</accession>
<proteinExistence type="predicted"/>
<dbReference type="EMBL" id="HBEO01020926">
    <property type="protein sequence ID" value="CAD8490903.1"/>
    <property type="molecule type" value="Transcribed_RNA"/>
</dbReference>
<dbReference type="GO" id="GO:0036064">
    <property type="term" value="C:ciliary basal body"/>
    <property type="evidence" value="ECO:0007669"/>
    <property type="project" value="TreeGrafter"/>
</dbReference>
<evidence type="ECO:0000256" key="3">
    <source>
        <dbReference type="ARBA" id="ARBA00022840"/>
    </source>
</evidence>
<dbReference type="Pfam" id="PF03133">
    <property type="entry name" value="TTL"/>
    <property type="match status" value="1"/>
</dbReference>
<dbReference type="AlphaFoldDB" id="A0A7S0ERD1"/>